<dbReference type="RefSeq" id="XP_022384220.1">
    <property type="nucleotide sequence ID" value="XM_022537774.1"/>
</dbReference>
<dbReference type="GeneID" id="34454036"/>
<feature type="chain" id="PRO_5009533929" evidence="1">
    <location>
        <begin position="21"/>
        <end position="207"/>
    </location>
</feature>
<dbReference type="AlphaFoldDB" id="A0A1F7ZM12"/>
<evidence type="ECO:0000256" key="1">
    <source>
        <dbReference type="SAM" id="SignalP"/>
    </source>
</evidence>
<protein>
    <submittedName>
        <fullName evidence="2">Uncharacterized protein</fullName>
    </submittedName>
</protein>
<accession>A0A1F7ZM12</accession>
<reference evidence="2 3" key="1">
    <citation type="journal article" date="2016" name="Genome Biol. Evol.">
        <title>Draft genome sequence of an aflatoxigenic Aspergillus species, A. bombycis.</title>
        <authorList>
            <person name="Moore G.G."/>
            <person name="Mack B.M."/>
            <person name="Beltz S.B."/>
            <person name="Gilbert M.K."/>
        </authorList>
    </citation>
    <scope>NUCLEOTIDE SEQUENCE [LARGE SCALE GENOMIC DNA]</scope>
    <source>
        <strain evidence="3">NRRL 26010</strain>
    </source>
</reference>
<feature type="signal peptide" evidence="1">
    <location>
        <begin position="1"/>
        <end position="20"/>
    </location>
</feature>
<sequence length="207" mass="23166">MKSILPHFLSLYTAALAVLAKINSAQQEVLISENIMAQQDKIPGHNNAVYDIVPKEDQIFSVEFLEIAPTPIIADHIFFVYLRGHLPESKKKELELPDEGLVNATFTVSLSAIYADGNHDEEISYTEPLKTTPFGPLGHLTIRDTRGVQVDYIPSSGSSEILLDFQILAMFLRSGMWTFKVDLRLGDIDNTCLFAGSFTQWLEGRLH</sequence>
<evidence type="ECO:0000313" key="3">
    <source>
        <dbReference type="Proteomes" id="UP000179179"/>
    </source>
</evidence>
<comment type="caution">
    <text evidence="2">The sequence shown here is derived from an EMBL/GenBank/DDBJ whole genome shotgun (WGS) entry which is preliminary data.</text>
</comment>
<name>A0A1F7ZM12_9EURO</name>
<organism evidence="2 3">
    <name type="scientific">Aspergillus bombycis</name>
    <dbReference type="NCBI Taxonomy" id="109264"/>
    <lineage>
        <taxon>Eukaryota</taxon>
        <taxon>Fungi</taxon>
        <taxon>Dikarya</taxon>
        <taxon>Ascomycota</taxon>
        <taxon>Pezizomycotina</taxon>
        <taxon>Eurotiomycetes</taxon>
        <taxon>Eurotiomycetidae</taxon>
        <taxon>Eurotiales</taxon>
        <taxon>Aspergillaceae</taxon>
        <taxon>Aspergillus</taxon>
    </lineage>
</organism>
<keyword evidence="3" id="KW-1185">Reference proteome</keyword>
<dbReference type="Proteomes" id="UP000179179">
    <property type="component" value="Unassembled WGS sequence"/>
</dbReference>
<evidence type="ECO:0000313" key="2">
    <source>
        <dbReference type="EMBL" id="OGM40503.1"/>
    </source>
</evidence>
<proteinExistence type="predicted"/>
<gene>
    <name evidence="2" type="ORF">ABOM_010646</name>
</gene>
<dbReference type="OrthoDB" id="5422698at2759"/>
<dbReference type="EMBL" id="LYCR01000141">
    <property type="protein sequence ID" value="OGM40503.1"/>
    <property type="molecule type" value="Genomic_DNA"/>
</dbReference>
<keyword evidence="1" id="KW-0732">Signal</keyword>